<dbReference type="Pfam" id="PF03734">
    <property type="entry name" value="YkuD"/>
    <property type="match status" value="1"/>
</dbReference>
<comment type="pathway">
    <text evidence="1 6">Cell wall biogenesis; peptidoglycan biosynthesis.</text>
</comment>
<dbReference type="InterPro" id="IPR038063">
    <property type="entry name" value="Transpep_catalytic_dom"/>
</dbReference>
<proteinExistence type="predicted"/>
<dbReference type="EMBL" id="ADLS01000005">
    <property type="protein sequence ID" value="EGX67639.1"/>
    <property type="molecule type" value="Genomic_DNA"/>
</dbReference>
<reference evidence="8 9" key="1">
    <citation type="submission" date="2011-06" db="EMBL/GenBank/DDBJ databases">
        <title>The Genome Sequence of Collinsella tanakaei YIT 12063.</title>
        <authorList>
            <consortium name="The Broad Institute Genome Sequencing Platform"/>
            <person name="Earl A."/>
            <person name="Ward D."/>
            <person name="Feldgarden M."/>
            <person name="Gevers D."/>
            <person name="Morotomi M."/>
            <person name="Young S.K."/>
            <person name="Zeng Q."/>
            <person name="Gargeya S."/>
            <person name="Fitzgerald M."/>
            <person name="Haas B."/>
            <person name="Abouelleil A."/>
            <person name="Alvarado L."/>
            <person name="Arachchi H.M."/>
            <person name="Berlin A."/>
            <person name="Brown A."/>
            <person name="Chapman S.B."/>
            <person name="Chen Z."/>
            <person name="Dunbar C."/>
            <person name="Freedman E."/>
            <person name="Gearin G."/>
            <person name="Gellesch M."/>
            <person name="Goldberg J."/>
            <person name="Griggs A."/>
            <person name="Gujja S."/>
            <person name="Heiman D."/>
            <person name="Howarth C."/>
            <person name="Larson L."/>
            <person name="Lui A."/>
            <person name="MacDonald P.J.P."/>
            <person name="Mehta T."/>
            <person name="Montmayeur A."/>
            <person name="Murphy C."/>
            <person name="Neiman D."/>
            <person name="Pearson M."/>
            <person name="Priest M."/>
            <person name="Roberts A."/>
            <person name="Saif S."/>
            <person name="Shea T."/>
            <person name="Shenoy N."/>
            <person name="Sisk P."/>
            <person name="Stolte C."/>
            <person name="Sykes S."/>
            <person name="Wortman J."/>
            <person name="Nusbaum C."/>
            <person name="Birren B."/>
        </authorList>
    </citation>
    <scope>NUCLEOTIDE SEQUENCE [LARGE SCALE GENOMIC DNA]</scope>
    <source>
        <strain evidence="8 9">YIT 12063</strain>
    </source>
</reference>
<keyword evidence="2" id="KW-0808">Transferase</keyword>
<sequence>MGLHDADWQSSASFSNPNAYTYVGSHGCVNLPPDKAGELYNLVKQGICVIVHW</sequence>
<dbReference type="GO" id="GO:0071555">
    <property type="term" value="P:cell wall organization"/>
    <property type="evidence" value="ECO:0007669"/>
    <property type="project" value="UniProtKB-UniRule"/>
</dbReference>
<keyword evidence="3 6" id="KW-0133">Cell shape</keyword>
<keyword evidence="5 6" id="KW-0961">Cell wall biogenesis/degradation</keyword>
<feature type="domain" description="L,D-TPase catalytic" evidence="7">
    <location>
        <begin position="1"/>
        <end position="52"/>
    </location>
</feature>
<evidence type="ECO:0000256" key="5">
    <source>
        <dbReference type="ARBA" id="ARBA00023316"/>
    </source>
</evidence>
<protein>
    <recommendedName>
        <fullName evidence="7">L,D-TPase catalytic domain-containing protein</fullName>
    </recommendedName>
</protein>
<dbReference type="GO" id="GO:0009252">
    <property type="term" value="P:peptidoglycan biosynthetic process"/>
    <property type="evidence" value="ECO:0007669"/>
    <property type="project" value="UniProtKB-UniPathway"/>
</dbReference>
<evidence type="ECO:0000259" key="7">
    <source>
        <dbReference type="PROSITE" id="PS52029"/>
    </source>
</evidence>
<keyword evidence="9" id="KW-1185">Reference proteome</keyword>
<dbReference type="PROSITE" id="PS52029">
    <property type="entry name" value="LD_TPASE"/>
    <property type="match status" value="1"/>
</dbReference>
<dbReference type="Proteomes" id="UP000004830">
    <property type="component" value="Unassembled WGS sequence"/>
</dbReference>
<feature type="active site" description="Nucleophile" evidence="6">
    <location>
        <position position="28"/>
    </location>
</feature>
<dbReference type="GO" id="GO:0016740">
    <property type="term" value="F:transferase activity"/>
    <property type="evidence" value="ECO:0007669"/>
    <property type="project" value="UniProtKB-KW"/>
</dbReference>
<organism evidence="8 9">
    <name type="scientific">Collinsella tanakaei YIT 12063</name>
    <dbReference type="NCBI Taxonomy" id="742742"/>
    <lineage>
        <taxon>Bacteria</taxon>
        <taxon>Bacillati</taxon>
        <taxon>Actinomycetota</taxon>
        <taxon>Coriobacteriia</taxon>
        <taxon>Coriobacteriales</taxon>
        <taxon>Coriobacteriaceae</taxon>
        <taxon>Collinsella</taxon>
    </lineage>
</organism>
<evidence type="ECO:0000313" key="8">
    <source>
        <dbReference type="EMBL" id="EGX67639.1"/>
    </source>
</evidence>
<evidence type="ECO:0000256" key="4">
    <source>
        <dbReference type="ARBA" id="ARBA00022984"/>
    </source>
</evidence>
<keyword evidence="4 6" id="KW-0573">Peptidoglycan synthesis</keyword>
<dbReference type="STRING" id="742742.HMPREF9452_00323"/>
<accession>G1WG60</accession>
<evidence type="ECO:0000256" key="2">
    <source>
        <dbReference type="ARBA" id="ARBA00022679"/>
    </source>
</evidence>
<dbReference type="InterPro" id="IPR005490">
    <property type="entry name" value="LD_TPept_cat_dom"/>
</dbReference>
<dbReference type="HOGENOM" id="CLU_3060498_0_0_11"/>
<dbReference type="eggNOG" id="COG1376">
    <property type="taxonomic scope" value="Bacteria"/>
</dbReference>
<evidence type="ECO:0000256" key="1">
    <source>
        <dbReference type="ARBA" id="ARBA00004752"/>
    </source>
</evidence>
<evidence type="ECO:0000313" key="9">
    <source>
        <dbReference type="Proteomes" id="UP000004830"/>
    </source>
</evidence>
<dbReference type="GO" id="GO:0008360">
    <property type="term" value="P:regulation of cell shape"/>
    <property type="evidence" value="ECO:0007669"/>
    <property type="project" value="UniProtKB-UniRule"/>
</dbReference>
<comment type="caution">
    <text evidence="8">The sequence shown here is derived from an EMBL/GenBank/DDBJ whole genome shotgun (WGS) entry which is preliminary data.</text>
</comment>
<dbReference type="PATRIC" id="fig|742742.3.peg.314"/>
<dbReference type="CDD" id="cd16913">
    <property type="entry name" value="YkuD_like"/>
    <property type="match status" value="1"/>
</dbReference>
<dbReference type="Gene3D" id="2.40.440.10">
    <property type="entry name" value="L,D-transpeptidase catalytic domain-like"/>
    <property type="match status" value="1"/>
</dbReference>
<dbReference type="UniPathway" id="UPA00219"/>
<dbReference type="AlphaFoldDB" id="G1WG60"/>
<evidence type="ECO:0000256" key="6">
    <source>
        <dbReference type="PROSITE-ProRule" id="PRU01373"/>
    </source>
</evidence>
<dbReference type="SUPFAM" id="SSF141523">
    <property type="entry name" value="L,D-transpeptidase catalytic domain-like"/>
    <property type="match status" value="1"/>
</dbReference>
<name>G1WG60_9ACTN</name>
<feature type="active site" description="Proton donor/acceptor" evidence="6">
    <location>
        <position position="4"/>
    </location>
</feature>
<evidence type="ECO:0000256" key="3">
    <source>
        <dbReference type="ARBA" id="ARBA00022960"/>
    </source>
</evidence>
<gene>
    <name evidence="8" type="ORF">HMPREF9452_00323</name>
</gene>